<dbReference type="PANTHER" id="PTHR16079:SF4">
    <property type="entry name" value="E3 UBIQUITIN-PROTEIN LIGASE CHFR"/>
    <property type="match status" value="1"/>
</dbReference>
<keyword evidence="11" id="KW-1185">Reference proteome</keyword>
<dbReference type="InterPro" id="IPR013083">
    <property type="entry name" value="Znf_RING/FYVE/PHD"/>
</dbReference>
<evidence type="ECO:0000256" key="3">
    <source>
        <dbReference type="ARBA" id="ARBA00022723"/>
    </source>
</evidence>
<evidence type="ECO:0000256" key="2">
    <source>
        <dbReference type="ARBA" id="ARBA00017908"/>
    </source>
</evidence>
<evidence type="ECO:0000256" key="7">
    <source>
        <dbReference type="SAM" id="MobiDB-lite"/>
    </source>
</evidence>
<dbReference type="Gene3D" id="3.30.40.10">
    <property type="entry name" value="Zinc/RING finger domain, C3HC4 (zinc finger)"/>
    <property type="match status" value="1"/>
</dbReference>
<dbReference type="PROSITE" id="PS50006">
    <property type="entry name" value="FHA_DOMAIN"/>
    <property type="match status" value="1"/>
</dbReference>
<dbReference type="OrthoDB" id="5971507at2759"/>
<dbReference type="SUPFAM" id="SSF49879">
    <property type="entry name" value="SMAD/FHA domain"/>
    <property type="match status" value="1"/>
</dbReference>
<dbReference type="PANTHER" id="PTHR16079">
    <property type="entry name" value="UBIQUITIN LIGASE PROTEIN CHFR"/>
    <property type="match status" value="1"/>
</dbReference>
<dbReference type="AlphaFoldDB" id="A0A0G4IV22"/>
<evidence type="ECO:0000256" key="1">
    <source>
        <dbReference type="ARBA" id="ARBA00005797"/>
    </source>
</evidence>
<feature type="region of interest" description="Disordered" evidence="7">
    <location>
        <begin position="1"/>
        <end position="20"/>
    </location>
</feature>
<dbReference type="PROSITE" id="PS50089">
    <property type="entry name" value="ZF_RING_2"/>
    <property type="match status" value="1"/>
</dbReference>
<name>A0A0G4IV22_PLABS</name>
<dbReference type="Pfam" id="PF00498">
    <property type="entry name" value="FHA"/>
    <property type="match status" value="1"/>
</dbReference>
<gene>
    <name evidence="10" type="ORF">PBRA_007118</name>
</gene>
<dbReference type="InterPro" id="IPR008984">
    <property type="entry name" value="SMAD_FHA_dom_sf"/>
</dbReference>
<evidence type="ECO:0000313" key="10">
    <source>
        <dbReference type="EMBL" id="CEO99004.1"/>
    </source>
</evidence>
<evidence type="ECO:0000256" key="5">
    <source>
        <dbReference type="ARBA" id="ARBA00022833"/>
    </source>
</evidence>
<evidence type="ECO:0000256" key="4">
    <source>
        <dbReference type="ARBA" id="ARBA00022771"/>
    </source>
</evidence>
<keyword evidence="3" id="KW-0479">Metal-binding</keyword>
<dbReference type="EMBL" id="CDSF01000089">
    <property type="protein sequence ID" value="CEO99004.1"/>
    <property type="molecule type" value="Genomic_DNA"/>
</dbReference>
<dbReference type="InterPro" id="IPR000253">
    <property type="entry name" value="FHA_dom"/>
</dbReference>
<dbReference type="Proteomes" id="UP000039324">
    <property type="component" value="Unassembled WGS sequence"/>
</dbReference>
<dbReference type="GO" id="GO:0004842">
    <property type="term" value="F:ubiquitin-protein transferase activity"/>
    <property type="evidence" value="ECO:0007669"/>
    <property type="project" value="TreeGrafter"/>
</dbReference>
<evidence type="ECO:0000313" key="11">
    <source>
        <dbReference type="Proteomes" id="UP000039324"/>
    </source>
</evidence>
<proteinExistence type="inferred from homology"/>
<dbReference type="CDD" id="cd00060">
    <property type="entry name" value="FHA"/>
    <property type="match status" value="1"/>
</dbReference>
<comment type="similarity">
    <text evidence="1">Belongs to the CHFR family.</text>
</comment>
<dbReference type="SUPFAM" id="SSF57850">
    <property type="entry name" value="RING/U-box"/>
    <property type="match status" value="1"/>
</dbReference>
<dbReference type="GO" id="GO:0005634">
    <property type="term" value="C:nucleus"/>
    <property type="evidence" value="ECO:0007669"/>
    <property type="project" value="TreeGrafter"/>
</dbReference>
<accession>A0A0G4IV22</accession>
<reference evidence="10 11" key="1">
    <citation type="submission" date="2015-02" db="EMBL/GenBank/DDBJ databases">
        <authorList>
            <person name="Chooi Y.-H."/>
        </authorList>
    </citation>
    <scope>NUCLEOTIDE SEQUENCE [LARGE SCALE GENOMIC DNA]</scope>
    <source>
        <strain evidence="10">E3</strain>
    </source>
</reference>
<evidence type="ECO:0000259" key="9">
    <source>
        <dbReference type="PROSITE" id="PS50089"/>
    </source>
</evidence>
<feature type="region of interest" description="Disordered" evidence="7">
    <location>
        <begin position="123"/>
        <end position="152"/>
    </location>
</feature>
<dbReference type="SMART" id="SM00240">
    <property type="entry name" value="FHA"/>
    <property type="match status" value="1"/>
</dbReference>
<evidence type="ECO:0000256" key="6">
    <source>
        <dbReference type="PROSITE-ProRule" id="PRU00175"/>
    </source>
</evidence>
<feature type="domain" description="RING-type" evidence="9">
    <location>
        <begin position="166"/>
        <end position="204"/>
    </location>
</feature>
<keyword evidence="5" id="KW-0862">Zinc</keyword>
<dbReference type="GO" id="GO:0016567">
    <property type="term" value="P:protein ubiquitination"/>
    <property type="evidence" value="ECO:0007669"/>
    <property type="project" value="TreeGrafter"/>
</dbReference>
<dbReference type="SMART" id="SM00184">
    <property type="entry name" value="RING"/>
    <property type="match status" value="1"/>
</dbReference>
<dbReference type="Pfam" id="PF13923">
    <property type="entry name" value="zf-C3HC4_2"/>
    <property type="match status" value="1"/>
</dbReference>
<dbReference type="STRING" id="37360.A0A0G4IV22"/>
<dbReference type="GO" id="GO:0008270">
    <property type="term" value="F:zinc ion binding"/>
    <property type="evidence" value="ECO:0007669"/>
    <property type="project" value="UniProtKB-KW"/>
</dbReference>
<organism evidence="10 11">
    <name type="scientific">Plasmodiophora brassicae</name>
    <name type="common">Clubroot disease agent</name>
    <dbReference type="NCBI Taxonomy" id="37360"/>
    <lineage>
        <taxon>Eukaryota</taxon>
        <taxon>Sar</taxon>
        <taxon>Rhizaria</taxon>
        <taxon>Endomyxa</taxon>
        <taxon>Phytomyxea</taxon>
        <taxon>Plasmodiophorida</taxon>
        <taxon>Plasmodiophoridae</taxon>
        <taxon>Plasmodiophora</taxon>
    </lineage>
</organism>
<dbReference type="GO" id="GO:0006511">
    <property type="term" value="P:ubiquitin-dependent protein catabolic process"/>
    <property type="evidence" value="ECO:0007669"/>
    <property type="project" value="TreeGrafter"/>
</dbReference>
<protein>
    <recommendedName>
        <fullName evidence="2">E3 ubiquitin-protein ligase CHFR</fullName>
    </recommendedName>
</protein>
<dbReference type="InterPro" id="IPR017907">
    <property type="entry name" value="Znf_RING_CS"/>
</dbReference>
<feature type="compositionally biased region" description="Low complexity" evidence="7">
    <location>
        <begin position="7"/>
        <end position="19"/>
    </location>
</feature>
<dbReference type="InterPro" id="IPR052256">
    <property type="entry name" value="E3_ubiquitin-ligase_CHFR"/>
</dbReference>
<feature type="domain" description="FHA" evidence="8">
    <location>
        <begin position="43"/>
        <end position="95"/>
    </location>
</feature>
<keyword evidence="4 6" id="KW-0863">Zinc-finger</keyword>
<evidence type="ECO:0000259" key="8">
    <source>
        <dbReference type="PROSITE" id="PS50006"/>
    </source>
</evidence>
<sequence length="376" mass="42359">MGLGLLSRPPTRAPSSPRAMRLRRLSSGRCVELQEPVARSRGIVLGRSEARTDVVVGDSTKISRTHAVITLTERHEWVIGDLSSTNGLYVNGVLRKRHILKPNDVISFVERCRFGFVFEESPAECPPDNATSDRVGTKRKRSSNDEPDADDVRVSKRQDIMYELTCSICLEPYLDPLTFQCSHSFCQSCIELWLRQNCECPVCRTPVTRDPVPSLSLKNQVERCLSPRDLTAYMTRKADVCTERVRGACMTIPTKASAPFQVEKESLRMKRREVKVTSTLAVLHVEKRRIACVFGAWTDANVRLLNKVNRKLYGRSRSLFMAAIGLTEQSIQQRPASELLQAYRNLGGVPPDSSSDADVESVRQSLWRYIRFGSPL</sequence>
<dbReference type="Gene3D" id="2.60.200.20">
    <property type="match status" value="1"/>
</dbReference>
<dbReference type="PROSITE" id="PS00518">
    <property type="entry name" value="ZF_RING_1"/>
    <property type="match status" value="1"/>
</dbReference>
<dbReference type="InterPro" id="IPR001841">
    <property type="entry name" value="Znf_RING"/>
</dbReference>